<comment type="caution">
    <text evidence="2">The sequence shown here is derived from an EMBL/GenBank/DDBJ whole genome shotgun (WGS) entry which is preliminary data.</text>
</comment>
<feature type="domain" description="Methyltransferase FkbM" evidence="1">
    <location>
        <begin position="103"/>
        <end position="265"/>
    </location>
</feature>
<dbReference type="Proteomes" id="UP000179102">
    <property type="component" value="Unassembled WGS sequence"/>
</dbReference>
<reference evidence="2 3" key="1">
    <citation type="journal article" date="2016" name="Nat. Commun.">
        <title>Thousands of microbial genomes shed light on interconnected biogeochemical processes in an aquifer system.</title>
        <authorList>
            <person name="Anantharaman K."/>
            <person name="Brown C.T."/>
            <person name="Hug L.A."/>
            <person name="Sharon I."/>
            <person name="Castelle C.J."/>
            <person name="Probst A.J."/>
            <person name="Thomas B.C."/>
            <person name="Singh A."/>
            <person name="Wilkins M.J."/>
            <person name="Karaoz U."/>
            <person name="Brodie E.L."/>
            <person name="Williams K.H."/>
            <person name="Hubbard S.S."/>
            <person name="Banfield J.F."/>
        </authorList>
    </citation>
    <scope>NUCLEOTIDE SEQUENCE [LARGE SCALE GENOMIC DNA]</scope>
</reference>
<dbReference type="InterPro" id="IPR006342">
    <property type="entry name" value="FkbM_mtfrase"/>
</dbReference>
<dbReference type="SUPFAM" id="SSF53335">
    <property type="entry name" value="S-adenosyl-L-methionine-dependent methyltransferases"/>
    <property type="match status" value="1"/>
</dbReference>
<dbReference type="NCBIfam" id="TIGR01444">
    <property type="entry name" value="fkbM_fam"/>
    <property type="match status" value="1"/>
</dbReference>
<evidence type="ECO:0000259" key="1">
    <source>
        <dbReference type="Pfam" id="PF05050"/>
    </source>
</evidence>
<dbReference type="Gene3D" id="3.40.50.150">
    <property type="entry name" value="Vaccinia Virus protein VP39"/>
    <property type="match status" value="1"/>
</dbReference>
<protein>
    <recommendedName>
        <fullName evidence="1">Methyltransferase FkbM domain-containing protein</fullName>
    </recommendedName>
</protein>
<evidence type="ECO:0000313" key="3">
    <source>
        <dbReference type="Proteomes" id="UP000179102"/>
    </source>
</evidence>
<sequence>MTLGDLKKAYLDKKIPKDVYIEKMFELHKQLFAYSKFIKNTDIERIEISTSTVIVTTSEEIKLIIDEVDRRLAPVEILNFGSYEKSETEMILQLAKDTTTVFDIGANIGWYSLMIAKRLKNAKIFAFEPIKKTFDYLKLNIKLNSANNIKPYNLGFADSKGQKVFYLRKTQSGSASMANIQEDKGAQKVVCKIMQLDEFVKAKKLKVDFIKCDTEGSELLVFKGAKKTILNNRPIILAEMLRKWSAKFNYHPNEIIDFLKSAGYLCFIAKNKRLKKFSQMTDSTKETNFFFLHPIKHKSEIEKLS</sequence>
<dbReference type="AlphaFoldDB" id="A0A1F5G5C7"/>
<accession>A0A1F5G5C7</accession>
<name>A0A1F5G5C7_9BACT</name>
<dbReference type="EMBL" id="MFAZ01000024">
    <property type="protein sequence ID" value="OGD87015.1"/>
    <property type="molecule type" value="Genomic_DNA"/>
</dbReference>
<organism evidence="2 3">
    <name type="scientific">Candidatus Curtissbacteria bacterium RIFCSPHIGHO2_01_FULL_41_11</name>
    <dbReference type="NCBI Taxonomy" id="1797711"/>
    <lineage>
        <taxon>Bacteria</taxon>
        <taxon>Candidatus Curtissiibacteriota</taxon>
    </lineage>
</organism>
<dbReference type="InterPro" id="IPR052514">
    <property type="entry name" value="SAM-dependent_MTase"/>
</dbReference>
<dbReference type="STRING" id="1797711.A2870_01740"/>
<proteinExistence type="predicted"/>
<dbReference type="Pfam" id="PF05050">
    <property type="entry name" value="Methyltransf_21"/>
    <property type="match status" value="1"/>
</dbReference>
<dbReference type="PANTHER" id="PTHR34203:SF15">
    <property type="entry name" value="SLL1173 PROTEIN"/>
    <property type="match status" value="1"/>
</dbReference>
<dbReference type="PANTHER" id="PTHR34203">
    <property type="entry name" value="METHYLTRANSFERASE, FKBM FAMILY PROTEIN"/>
    <property type="match status" value="1"/>
</dbReference>
<evidence type="ECO:0000313" key="2">
    <source>
        <dbReference type="EMBL" id="OGD87015.1"/>
    </source>
</evidence>
<gene>
    <name evidence="2" type="ORF">A2870_01740</name>
</gene>
<dbReference type="InterPro" id="IPR029063">
    <property type="entry name" value="SAM-dependent_MTases_sf"/>
</dbReference>